<reference evidence="1" key="2">
    <citation type="journal article" date="2015" name="Fish Shellfish Immunol.">
        <title>Early steps in the European eel (Anguilla anguilla)-Vibrio vulnificus interaction in the gills: Role of the RtxA13 toxin.</title>
        <authorList>
            <person name="Callol A."/>
            <person name="Pajuelo D."/>
            <person name="Ebbesson L."/>
            <person name="Teles M."/>
            <person name="MacKenzie S."/>
            <person name="Amaro C."/>
        </authorList>
    </citation>
    <scope>NUCLEOTIDE SEQUENCE</scope>
</reference>
<protein>
    <submittedName>
        <fullName evidence="1">Uncharacterized protein</fullName>
    </submittedName>
</protein>
<dbReference type="AlphaFoldDB" id="A0A0E9QJ05"/>
<reference evidence="1" key="1">
    <citation type="submission" date="2014-11" db="EMBL/GenBank/DDBJ databases">
        <authorList>
            <person name="Amaro Gonzalez C."/>
        </authorList>
    </citation>
    <scope>NUCLEOTIDE SEQUENCE</scope>
</reference>
<proteinExistence type="predicted"/>
<name>A0A0E9QJ05_ANGAN</name>
<dbReference type="EMBL" id="GBXM01092262">
    <property type="protein sequence ID" value="JAH16315.1"/>
    <property type="molecule type" value="Transcribed_RNA"/>
</dbReference>
<evidence type="ECO:0000313" key="1">
    <source>
        <dbReference type="EMBL" id="JAH16315.1"/>
    </source>
</evidence>
<organism evidence="1">
    <name type="scientific">Anguilla anguilla</name>
    <name type="common">European freshwater eel</name>
    <name type="synonym">Muraena anguilla</name>
    <dbReference type="NCBI Taxonomy" id="7936"/>
    <lineage>
        <taxon>Eukaryota</taxon>
        <taxon>Metazoa</taxon>
        <taxon>Chordata</taxon>
        <taxon>Craniata</taxon>
        <taxon>Vertebrata</taxon>
        <taxon>Euteleostomi</taxon>
        <taxon>Actinopterygii</taxon>
        <taxon>Neopterygii</taxon>
        <taxon>Teleostei</taxon>
        <taxon>Anguilliformes</taxon>
        <taxon>Anguillidae</taxon>
        <taxon>Anguilla</taxon>
    </lineage>
</organism>
<accession>A0A0E9QJ05</accession>
<sequence>MSIPGPLVCTHDIHTTIKKRGGDGVLLK</sequence>